<dbReference type="GO" id="GO:0005886">
    <property type="term" value="C:plasma membrane"/>
    <property type="evidence" value="ECO:0007669"/>
    <property type="project" value="UniProtKB-SubCell"/>
</dbReference>
<dbReference type="InterPro" id="IPR004313">
    <property type="entry name" value="ARD"/>
</dbReference>
<feature type="binding site" evidence="12">
    <location>
        <position position="235"/>
    </location>
    <ligand>
        <name>Fe(2+)</name>
        <dbReference type="ChEBI" id="CHEBI:29033"/>
        <note>for iron-dependent acireductone dioxygenase activity</note>
    </ligand>
</feature>
<evidence type="ECO:0000256" key="7">
    <source>
        <dbReference type="ARBA" id="ARBA00022964"/>
    </source>
</evidence>
<keyword evidence="11 12" id="KW-0539">Nucleus</keyword>
<comment type="subcellular location">
    <subcellularLocation>
        <location evidence="2">Cell membrane</location>
        <topology evidence="2">Peripheral membrane protein</topology>
        <orientation evidence="2">Cytoplasmic side</orientation>
    </subcellularLocation>
    <subcellularLocation>
        <location evidence="12">Cytoplasm</location>
    </subcellularLocation>
    <subcellularLocation>
        <location evidence="12">Nucleus</location>
    </subcellularLocation>
</comment>
<evidence type="ECO:0000256" key="2">
    <source>
        <dbReference type="ARBA" id="ARBA00004413"/>
    </source>
</evidence>
<name>A0A7R9EWK9_9NEOP</name>
<comment type="catalytic activity">
    <reaction evidence="12">
        <text>1,2-dihydroxy-5-(methylsulfanyl)pent-1-en-3-one + O2 = 3-(methylsulfanyl)propanoate + CO + formate + 2 H(+)</text>
        <dbReference type="Rhea" id="RHEA:14161"/>
        <dbReference type="ChEBI" id="CHEBI:15378"/>
        <dbReference type="ChEBI" id="CHEBI:15379"/>
        <dbReference type="ChEBI" id="CHEBI:15740"/>
        <dbReference type="ChEBI" id="CHEBI:17245"/>
        <dbReference type="ChEBI" id="CHEBI:49016"/>
        <dbReference type="ChEBI" id="CHEBI:49252"/>
        <dbReference type="EC" id="1.13.11.53"/>
    </reaction>
</comment>
<dbReference type="GO" id="GO:0005506">
    <property type="term" value="F:iron ion binding"/>
    <property type="evidence" value="ECO:0007669"/>
    <property type="project" value="UniProtKB-UniRule"/>
</dbReference>
<comment type="similarity">
    <text evidence="12">Belongs to the acireductone dioxygenase (ARD) family.</text>
</comment>
<dbReference type="GO" id="GO:0010308">
    <property type="term" value="F:acireductone dioxygenase (Ni2+-requiring) activity"/>
    <property type="evidence" value="ECO:0007669"/>
    <property type="project" value="UniProtKB-UniRule"/>
</dbReference>
<dbReference type="Gene3D" id="2.60.120.10">
    <property type="entry name" value="Jelly Rolls"/>
    <property type="match status" value="1"/>
</dbReference>
<keyword evidence="4 12" id="KW-0533">Nickel</keyword>
<gene>
    <name evidence="13" type="ORF">TBIB3V08_LOCUS5156</name>
</gene>
<dbReference type="UniPathway" id="UPA00904">
    <property type="reaction ID" value="UER00878"/>
</dbReference>
<dbReference type="InterPro" id="IPR012337">
    <property type="entry name" value="RNaseH-like_sf"/>
</dbReference>
<comment type="pathway">
    <text evidence="12">Amino-acid biosynthesis; L-methionine biosynthesis via salvage pathway; L-methionine from S-methyl-5-thio-alpha-D-ribose 1-phosphate: step 5/6.</text>
</comment>
<evidence type="ECO:0000256" key="10">
    <source>
        <dbReference type="ARBA" id="ARBA00023167"/>
    </source>
</evidence>
<feature type="binding site" evidence="12">
    <location>
        <position position="237"/>
    </location>
    <ligand>
        <name>Fe(2+)</name>
        <dbReference type="ChEBI" id="CHEBI:29033"/>
        <note>for iron-dependent acireductone dioxygenase activity</note>
    </ligand>
</feature>
<dbReference type="SUPFAM" id="SSF51182">
    <property type="entry name" value="RmlC-like cupins"/>
    <property type="match status" value="1"/>
</dbReference>
<keyword evidence="7 12" id="KW-0223">Dioxygenase</keyword>
<comment type="catalytic activity">
    <reaction evidence="1 12">
        <text>1,2-dihydroxy-5-(methylsulfanyl)pent-1-en-3-one + O2 = 4-methylsulfanyl-2-oxobutanoate + formate + 2 H(+)</text>
        <dbReference type="Rhea" id="RHEA:24504"/>
        <dbReference type="ChEBI" id="CHEBI:15378"/>
        <dbReference type="ChEBI" id="CHEBI:15379"/>
        <dbReference type="ChEBI" id="CHEBI:15740"/>
        <dbReference type="ChEBI" id="CHEBI:16723"/>
        <dbReference type="ChEBI" id="CHEBI:49252"/>
        <dbReference type="EC" id="1.13.11.54"/>
    </reaction>
</comment>
<dbReference type="GO" id="GO:0016151">
    <property type="term" value="F:nickel cation binding"/>
    <property type="evidence" value="ECO:0007669"/>
    <property type="project" value="UniProtKB-UniRule"/>
</dbReference>
<accession>A0A7R9EWK9</accession>
<keyword evidence="10 12" id="KW-0486">Methionine biosynthesis</keyword>
<evidence type="ECO:0000256" key="4">
    <source>
        <dbReference type="ARBA" id="ARBA00022596"/>
    </source>
</evidence>
<dbReference type="GO" id="GO:0010309">
    <property type="term" value="F:acireductone dioxygenase [iron(II)-requiring] activity"/>
    <property type="evidence" value="ECO:0007669"/>
    <property type="project" value="UniProtKB-UniRule"/>
</dbReference>
<evidence type="ECO:0000256" key="8">
    <source>
        <dbReference type="ARBA" id="ARBA00023002"/>
    </source>
</evidence>
<evidence type="ECO:0000256" key="5">
    <source>
        <dbReference type="ARBA" id="ARBA00022605"/>
    </source>
</evidence>
<evidence type="ECO:0000256" key="9">
    <source>
        <dbReference type="ARBA" id="ARBA00023004"/>
    </source>
</evidence>
<dbReference type="EC" id="1.13.11.54" evidence="12"/>
<keyword evidence="3 12" id="KW-0963">Cytoplasm</keyword>
<feature type="binding site" evidence="12">
    <location>
        <position position="241"/>
    </location>
    <ligand>
        <name>Ni(2+)</name>
        <dbReference type="ChEBI" id="CHEBI:49786"/>
        <note>for nickel-dependent acireductone dioxygenase activity</note>
    </ligand>
</feature>
<dbReference type="CDD" id="cd02232">
    <property type="entry name" value="cupin_ARD"/>
    <property type="match status" value="1"/>
</dbReference>
<dbReference type="GO" id="GO:0019509">
    <property type="term" value="P:L-methionine salvage from methylthioadenosine"/>
    <property type="evidence" value="ECO:0007669"/>
    <property type="project" value="UniProtKB-UniRule"/>
</dbReference>
<keyword evidence="6 12" id="KW-0479">Metal-binding</keyword>
<dbReference type="EMBL" id="OD565839">
    <property type="protein sequence ID" value="CAD7442730.1"/>
    <property type="molecule type" value="Genomic_DNA"/>
</dbReference>
<dbReference type="InterPro" id="IPR027496">
    <property type="entry name" value="ARD_euk"/>
</dbReference>
<dbReference type="PANTHER" id="PTHR23418">
    <property type="entry name" value="ACIREDUCTONE DIOXYGENASE"/>
    <property type="match status" value="1"/>
</dbReference>
<evidence type="ECO:0000256" key="3">
    <source>
        <dbReference type="ARBA" id="ARBA00022490"/>
    </source>
</evidence>
<protein>
    <recommendedName>
        <fullName evidence="12">Acireductone dioxygenase</fullName>
    </recommendedName>
    <alternativeName>
        <fullName evidence="12">Acireductone dioxygenase (Fe(2+)-requiring)</fullName>
        <shortName evidence="12">ARD'</shortName>
        <shortName evidence="12">Fe-ARD</shortName>
        <ecNumber evidence="12">1.13.11.54</ecNumber>
    </alternativeName>
    <alternativeName>
        <fullName evidence="12">Acireductone dioxygenase (Ni(2+)-requiring)</fullName>
        <shortName evidence="12">ARD</shortName>
        <shortName evidence="12">Ni-ARD</shortName>
        <ecNumber evidence="12">1.13.11.53</ecNumber>
    </alternativeName>
</protein>
<dbReference type="InterPro" id="IPR014710">
    <property type="entry name" value="RmlC-like_jellyroll"/>
</dbReference>
<dbReference type="AlphaFoldDB" id="A0A7R9EWK9"/>
<dbReference type="HAMAP" id="MF_03154">
    <property type="entry name" value="Salvage_MtnD_euk"/>
    <property type="match status" value="1"/>
</dbReference>
<organism evidence="13">
    <name type="scientific">Timema bartmani</name>
    <dbReference type="NCBI Taxonomy" id="61472"/>
    <lineage>
        <taxon>Eukaryota</taxon>
        <taxon>Metazoa</taxon>
        <taxon>Ecdysozoa</taxon>
        <taxon>Arthropoda</taxon>
        <taxon>Hexapoda</taxon>
        <taxon>Insecta</taxon>
        <taxon>Pterygota</taxon>
        <taxon>Neoptera</taxon>
        <taxon>Polyneoptera</taxon>
        <taxon>Phasmatodea</taxon>
        <taxon>Timematodea</taxon>
        <taxon>Timematoidea</taxon>
        <taxon>Timematidae</taxon>
        <taxon>Timema</taxon>
    </lineage>
</organism>
<evidence type="ECO:0000256" key="1">
    <source>
        <dbReference type="ARBA" id="ARBA00000428"/>
    </source>
</evidence>
<evidence type="ECO:0000256" key="12">
    <source>
        <dbReference type="HAMAP-Rule" id="MF_03154"/>
    </source>
</evidence>
<evidence type="ECO:0000256" key="11">
    <source>
        <dbReference type="ARBA" id="ARBA00023242"/>
    </source>
</evidence>
<reference evidence="13" key="1">
    <citation type="submission" date="2020-11" db="EMBL/GenBank/DDBJ databases">
        <authorList>
            <person name="Tran Van P."/>
        </authorList>
    </citation>
    <scope>NUCLEOTIDE SEQUENCE</scope>
</reference>
<keyword evidence="9 12" id="KW-0408">Iron</keyword>
<evidence type="ECO:0000313" key="13">
    <source>
        <dbReference type="EMBL" id="CAD7442730.1"/>
    </source>
</evidence>
<comment type="function">
    <text evidence="12">Catalyzes 2 different reactions between oxygen and the acireductone 1,2-dihydroxy-3-keto-5-methylthiopentene (DHK-MTPene) depending upon the metal bound in the active site. Fe-containing acireductone dioxygenase (Fe-ARD) produces formate and 2-keto-4-methylthiobutyrate (KMTB), the alpha-ketoacid precursor of methionine in the methionine recycle pathway. Ni-containing acireductone dioxygenase (Ni-ARD) produces methylthiopropionate, carbon monoxide and formate, and does not lie on the methionine recycle pathway.</text>
</comment>
<sequence length="328" mass="38211">MPSAIEIDLLRNLAVILRPFEYATTEISGEKYVTMSKIIPVVNCLTTHLDNLKSNNPAIESVRKGLSAAMHKRFGMAELNSKIAMSTILDPRFKNIHFKNPAGCAKAIAKLKKLCIEEISSESEEEKAEATGPESFDFWKTHKELAMVRAWYMDSSEDDQRLEHHRNPPQFLDLEELFKMSGVEYFKMDLDTYAQDGELARLKKKRGYSYEDEIVCSKECLQDYEGKLRSFFTEHLHTDEEIRFVLEGSGYFDVRDRSDQWIRVEVVPGDLIIIPRGIYHRFTLDTHNFIRAKRLFVGEPVWTPHNRPADQMECRKLYLERMRKGFEE</sequence>
<dbReference type="GO" id="GO:0005634">
    <property type="term" value="C:nucleus"/>
    <property type="evidence" value="ECO:0007669"/>
    <property type="project" value="UniProtKB-SubCell"/>
</dbReference>
<dbReference type="FunFam" id="2.60.120.10:FF:000031">
    <property type="entry name" value="1,2-dihydroxy-3-keto-5-methylthiopentene dioxygenase"/>
    <property type="match status" value="1"/>
</dbReference>
<keyword evidence="5 12" id="KW-0028">Amino-acid biosynthesis</keyword>
<dbReference type="SUPFAM" id="SSF53098">
    <property type="entry name" value="Ribonuclease H-like"/>
    <property type="match status" value="1"/>
</dbReference>
<feature type="binding site" evidence="12">
    <location>
        <position position="235"/>
    </location>
    <ligand>
        <name>Ni(2+)</name>
        <dbReference type="ChEBI" id="CHEBI:49786"/>
        <note>for nickel-dependent acireductone dioxygenase activity</note>
    </ligand>
</feature>
<dbReference type="PANTHER" id="PTHR23418:SF0">
    <property type="entry name" value="ACIREDUCTONE DIOXYGENASE"/>
    <property type="match status" value="1"/>
</dbReference>
<dbReference type="EC" id="1.13.11.53" evidence="12"/>
<dbReference type="Pfam" id="PF03079">
    <property type="entry name" value="ARD"/>
    <property type="match status" value="1"/>
</dbReference>
<comment type="cofactor">
    <cofactor evidence="12">
        <name>Fe(2+)</name>
        <dbReference type="ChEBI" id="CHEBI:29033"/>
    </cofactor>
    <cofactor evidence="12">
        <name>Ni(2+)</name>
        <dbReference type="ChEBI" id="CHEBI:49786"/>
    </cofactor>
    <text evidence="12">Binds either 1 Fe or Ni cation per monomer. Iron-binding promotes an acireductone dioxygenase reaction producing 2-keto-4-methylthiobutyrate, while nickel-binding promotes an acireductone dioxygenase reaction producing 3-(methylsulfanyl)propanoate.</text>
</comment>
<dbReference type="InterPro" id="IPR011051">
    <property type="entry name" value="RmlC_Cupin_sf"/>
</dbReference>
<feature type="binding site" evidence="12">
    <location>
        <position position="280"/>
    </location>
    <ligand>
        <name>Ni(2+)</name>
        <dbReference type="ChEBI" id="CHEBI:49786"/>
        <note>for nickel-dependent acireductone dioxygenase activity</note>
    </ligand>
</feature>
<proteinExistence type="inferred from homology"/>
<feature type="binding site" evidence="12">
    <location>
        <position position="280"/>
    </location>
    <ligand>
        <name>Fe(2+)</name>
        <dbReference type="ChEBI" id="CHEBI:29033"/>
        <note>for iron-dependent acireductone dioxygenase activity</note>
    </ligand>
</feature>
<evidence type="ECO:0000256" key="6">
    <source>
        <dbReference type="ARBA" id="ARBA00022723"/>
    </source>
</evidence>
<keyword evidence="8 12" id="KW-0560">Oxidoreductase</keyword>
<dbReference type="GO" id="GO:0005737">
    <property type="term" value="C:cytoplasm"/>
    <property type="evidence" value="ECO:0007669"/>
    <property type="project" value="UniProtKB-SubCell"/>
</dbReference>
<feature type="binding site" evidence="12">
    <location>
        <position position="237"/>
    </location>
    <ligand>
        <name>Ni(2+)</name>
        <dbReference type="ChEBI" id="CHEBI:49786"/>
        <note>for nickel-dependent acireductone dioxygenase activity</note>
    </ligand>
</feature>
<feature type="binding site" evidence="12">
    <location>
        <position position="241"/>
    </location>
    <ligand>
        <name>Fe(2+)</name>
        <dbReference type="ChEBI" id="CHEBI:29033"/>
        <note>for iron-dependent acireductone dioxygenase activity</note>
    </ligand>
</feature>